<accession>A0A6A5RCE4</accession>
<dbReference type="AlphaFoldDB" id="A0A6A5RCE4"/>
<evidence type="ECO:0000313" key="1">
    <source>
        <dbReference type="EMBL" id="KAF1925915.1"/>
    </source>
</evidence>
<name>A0A6A5RCE4_9PLEO</name>
<dbReference type="EMBL" id="ML978980">
    <property type="protein sequence ID" value="KAF1925915.1"/>
    <property type="molecule type" value="Genomic_DNA"/>
</dbReference>
<evidence type="ECO:0000313" key="2">
    <source>
        <dbReference type="Proteomes" id="UP000800082"/>
    </source>
</evidence>
<gene>
    <name evidence="1" type="ORF">M421DRAFT_423204</name>
</gene>
<keyword evidence="2" id="KW-1185">Reference proteome</keyword>
<dbReference type="GeneID" id="54351055"/>
<organism evidence="1 2">
    <name type="scientific">Didymella exigua CBS 183.55</name>
    <dbReference type="NCBI Taxonomy" id="1150837"/>
    <lineage>
        <taxon>Eukaryota</taxon>
        <taxon>Fungi</taxon>
        <taxon>Dikarya</taxon>
        <taxon>Ascomycota</taxon>
        <taxon>Pezizomycotina</taxon>
        <taxon>Dothideomycetes</taxon>
        <taxon>Pleosporomycetidae</taxon>
        <taxon>Pleosporales</taxon>
        <taxon>Pleosporineae</taxon>
        <taxon>Didymellaceae</taxon>
        <taxon>Didymella</taxon>
    </lineage>
</organism>
<protein>
    <submittedName>
        <fullName evidence="1">Uncharacterized protein</fullName>
    </submittedName>
</protein>
<sequence length="150" mass="17366">MWKQLFRQEPLLPQRTINSSIEIPSRRSPILYVPLEIRLCIYAYLLPDSNPVSTSRALQATCKQLDNEVRREALNAFTRSMTSIQNTSFSSIITFFCASRLHVEAVILLPMNFLLLPTPRPRPLATTPFERSIPTTTPWRHYTCLQRSFL</sequence>
<proteinExistence type="predicted"/>
<dbReference type="RefSeq" id="XP_033446167.1">
    <property type="nucleotide sequence ID" value="XM_033593387.1"/>
</dbReference>
<dbReference type="Proteomes" id="UP000800082">
    <property type="component" value="Unassembled WGS sequence"/>
</dbReference>
<reference evidence="1" key="1">
    <citation type="journal article" date="2020" name="Stud. Mycol.">
        <title>101 Dothideomycetes genomes: a test case for predicting lifestyles and emergence of pathogens.</title>
        <authorList>
            <person name="Haridas S."/>
            <person name="Albert R."/>
            <person name="Binder M."/>
            <person name="Bloem J."/>
            <person name="Labutti K."/>
            <person name="Salamov A."/>
            <person name="Andreopoulos B."/>
            <person name="Baker S."/>
            <person name="Barry K."/>
            <person name="Bills G."/>
            <person name="Bluhm B."/>
            <person name="Cannon C."/>
            <person name="Castanera R."/>
            <person name="Culley D."/>
            <person name="Daum C."/>
            <person name="Ezra D."/>
            <person name="Gonzalez J."/>
            <person name="Henrissat B."/>
            <person name="Kuo A."/>
            <person name="Liang C."/>
            <person name="Lipzen A."/>
            <person name="Lutzoni F."/>
            <person name="Magnuson J."/>
            <person name="Mondo S."/>
            <person name="Nolan M."/>
            <person name="Ohm R."/>
            <person name="Pangilinan J."/>
            <person name="Park H.-J."/>
            <person name="Ramirez L."/>
            <person name="Alfaro M."/>
            <person name="Sun H."/>
            <person name="Tritt A."/>
            <person name="Yoshinaga Y."/>
            <person name="Zwiers L.-H."/>
            <person name="Turgeon B."/>
            <person name="Goodwin S."/>
            <person name="Spatafora J."/>
            <person name="Crous P."/>
            <person name="Grigoriev I."/>
        </authorList>
    </citation>
    <scope>NUCLEOTIDE SEQUENCE</scope>
    <source>
        <strain evidence="1">CBS 183.55</strain>
    </source>
</reference>